<gene>
    <name evidence="1" type="ORF">CARUB_v100266330mg</name>
</gene>
<proteinExistence type="predicted"/>
<accession>R0GVW4</accession>
<keyword evidence="2" id="KW-1185">Reference proteome</keyword>
<sequence>IEDIIRAAKRACYRSK</sequence>
<protein>
    <submittedName>
        <fullName evidence="1">Uncharacterized protein</fullName>
    </submittedName>
</protein>
<evidence type="ECO:0000313" key="1">
    <source>
        <dbReference type="EMBL" id="EOA15323.1"/>
    </source>
</evidence>
<feature type="non-terminal residue" evidence="1">
    <location>
        <position position="1"/>
    </location>
</feature>
<dbReference type="EMBL" id="KB870812">
    <property type="protein sequence ID" value="EOA15323.1"/>
    <property type="molecule type" value="Genomic_DNA"/>
</dbReference>
<dbReference type="AlphaFoldDB" id="R0GVW4"/>
<name>R0GVW4_9BRAS</name>
<evidence type="ECO:0000313" key="2">
    <source>
        <dbReference type="Proteomes" id="UP000029121"/>
    </source>
</evidence>
<dbReference type="Proteomes" id="UP000029121">
    <property type="component" value="Unassembled WGS sequence"/>
</dbReference>
<reference evidence="2" key="1">
    <citation type="journal article" date="2013" name="Nat. Genet.">
        <title>The Capsella rubella genome and the genomic consequences of rapid mating system evolution.</title>
        <authorList>
            <person name="Slotte T."/>
            <person name="Hazzouri K.M."/>
            <person name="Agren J.A."/>
            <person name="Koenig D."/>
            <person name="Maumus F."/>
            <person name="Guo Y.L."/>
            <person name="Steige K."/>
            <person name="Platts A.E."/>
            <person name="Escobar J.S."/>
            <person name="Newman L.K."/>
            <person name="Wang W."/>
            <person name="Mandakova T."/>
            <person name="Vello E."/>
            <person name="Smith L.M."/>
            <person name="Henz S.R."/>
            <person name="Steffen J."/>
            <person name="Takuno S."/>
            <person name="Brandvain Y."/>
            <person name="Coop G."/>
            <person name="Andolfatto P."/>
            <person name="Hu T.T."/>
            <person name="Blanchette M."/>
            <person name="Clark R.M."/>
            <person name="Quesneville H."/>
            <person name="Nordborg M."/>
            <person name="Gaut B.S."/>
            <person name="Lysak M.A."/>
            <person name="Jenkins J."/>
            <person name="Grimwood J."/>
            <person name="Chapman J."/>
            <person name="Prochnik S."/>
            <person name="Shu S."/>
            <person name="Rokhsar D."/>
            <person name="Schmutz J."/>
            <person name="Weigel D."/>
            <person name="Wright S.I."/>
        </authorList>
    </citation>
    <scope>NUCLEOTIDE SEQUENCE [LARGE SCALE GENOMIC DNA]</scope>
    <source>
        <strain evidence="2">cv. Monte Gargano</strain>
    </source>
</reference>
<organism evidence="1 2">
    <name type="scientific">Capsella rubella</name>
    <dbReference type="NCBI Taxonomy" id="81985"/>
    <lineage>
        <taxon>Eukaryota</taxon>
        <taxon>Viridiplantae</taxon>
        <taxon>Streptophyta</taxon>
        <taxon>Embryophyta</taxon>
        <taxon>Tracheophyta</taxon>
        <taxon>Spermatophyta</taxon>
        <taxon>Magnoliopsida</taxon>
        <taxon>eudicotyledons</taxon>
        <taxon>Gunneridae</taxon>
        <taxon>Pentapetalae</taxon>
        <taxon>rosids</taxon>
        <taxon>malvids</taxon>
        <taxon>Brassicales</taxon>
        <taxon>Brassicaceae</taxon>
        <taxon>Camelineae</taxon>
        <taxon>Capsella</taxon>
    </lineage>
</organism>